<evidence type="ECO:0000256" key="3">
    <source>
        <dbReference type="ARBA" id="ARBA00023274"/>
    </source>
</evidence>
<name>A0A9Q0PX19_9ROSI</name>
<dbReference type="InterPro" id="IPR012678">
    <property type="entry name" value="Ribosomal_uL23/eL15/eS24_sf"/>
</dbReference>
<dbReference type="NCBIfam" id="NF003269">
    <property type="entry name" value="PRK04243.1"/>
    <property type="match status" value="1"/>
</dbReference>
<reference evidence="5" key="2">
    <citation type="journal article" date="2023" name="Int. J. Mol. Sci.">
        <title>De Novo Assembly and Annotation of 11 Diverse Shrub Willow (Salix) Genomes Reveals Novel Gene Organization in Sex-Linked Regions.</title>
        <authorList>
            <person name="Hyden B."/>
            <person name="Feng K."/>
            <person name="Yates T.B."/>
            <person name="Jawdy S."/>
            <person name="Cereghino C."/>
            <person name="Smart L.B."/>
            <person name="Muchero W."/>
        </authorList>
    </citation>
    <scope>NUCLEOTIDE SEQUENCE</scope>
    <source>
        <tissue evidence="5">Shoot tip</tissue>
    </source>
</reference>
<dbReference type="InterPro" id="IPR024794">
    <property type="entry name" value="Rbsml_eL15_core_dom_sf"/>
</dbReference>
<dbReference type="PANTHER" id="PTHR11847">
    <property type="entry name" value="RIBOSOMAL PROTEIN L15"/>
    <property type="match status" value="1"/>
</dbReference>
<dbReference type="SUPFAM" id="SSF54189">
    <property type="entry name" value="Ribosomal proteins S24e, L23 and L15e"/>
    <property type="match status" value="1"/>
</dbReference>
<dbReference type="SMART" id="SM01384">
    <property type="entry name" value="Ribosomal_L15e"/>
    <property type="match status" value="1"/>
</dbReference>
<evidence type="ECO:0000313" key="5">
    <source>
        <dbReference type="EMBL" id="KAJ6695996.1"/>
    </source>
</evidence>
<keyword evidence="3 4" id="KW-0687">Ribonucleoprotein</keyword>
<evidence type="ECO:0000256" key="2">
    <source>
        <dbReference type="ARBA" id="ARBA00022980"/>
    </source>
</evidence>
<dbReference type="Proteomes" id="UP001151752">
    <property type="component" value="Chromosome 3"/>
</dbReference>
<sequence>MGAYKYVSELWRKKQSDVMRFLQRVRCWEYRQHPSIVRVTHPTRPDKARRLGYKAKQGYVVYRVRVRRGGRKRPVPKGIVYGKPTNQGVTQLKFQRSKRSVAEERAGRKLGGLRVLNSYWINEDSTYKYFEVILVDVAHNAIRNDPRINWLCNPVHKHRELRGLTSAGKKYRGLRGRGHLHHKGSTFSAGKLEEKQHPLPSSIPLSQVMCLFSSCQLFGCFWRTLWPLGLKFWILEISEHALVFELVHWKLKAVLYI</sequence>
<dbReference type="FunFam" id="3.40.1120.10:FF:000001">
    <property type="entry name" value="Ribosomal protein L15"/>
    <property type="match status" value="1"/>
</dbReference>
<gene>
    <name evidence="5" type="ORF">OIU74_014994</name>
</gene>
<comment type="similarity">
    <text evidence="1 4">Belongs to the eukaryotic ribosomal protein eL15 family.</text>
</comment>
<organism evidence="5 6">
    <name type="scientific">Salix koriyanagi</name>
    <dbReference type="NCBI Taxonomy" id="2511006"/>
    <lineage>
        <taxon>Eukaryota</taxon>
        <taxon>Viridiplantae</taxon>
        <taxon>Streptophyta</taxon>
        <taxon>Embryophyta</taxon>
        <taxon>Tracheophyta</taxon>
        <taxon>Spermatophyta</taxon>
        <taxon>Magnoliopsida</taxon>
        <taxon>eudicotyledons</taxon>
        <taxon>Gunneridae</taxon>
        <taxon>Pentapetalae</taxon>
        <taxon>rosids</taxon>
        <taxon>fabids</taxon>
        <taxon>Malpighiales</taxon>
        <taxon>Salicaceae</taxon>
        <taxon>Saliceae</taxon>
        <taxon>Salix</taxon>
    </lineage>
</organism>
<dbReference type="PROSITE" id="PS01194">
    <property type="entry name" value="RIBOSOMAL_L15E"/>
    <property type="match status" value="1"/>
</dbReference>
<dbReference type="GO" id="GO:0003735">
    <property type="term" value="F:structural constituent of ribosome"/>
    <property type="evidence" value="ECO:0007669"/>
    <property type="project" value="InterPro"/>
</dbReference>
<evidence type="ECO:0000256" key="4">
    <source>
        <dbReference type="RuleBase" id="RU000663"/>
    </source>
</evidence>
<comment type="caution">
    <text evidence="5">The sequence shown here is derived from an EMBL/GenBank/DDBJ whole genome shotgun (WGS) entry which is preliminary data.</text>
</comment>
<evidence type="ECO:0000313" key="6">
    <source>
        <dbReference type="Proteomes" id="UP001151752"/>
    </source>
</evidence>
<dbReference type="Pfam" id="PF00827">
    <property type="entry name" value="Ribosomal_L15e"/>
    <property type="match status" value="1"/>
</dbReference>
<protein>
    <recommendedName>
        <fullName evidence="4">Ribosomal protein L15</fullName>
    </recommendedName>
</protein>
<dbReference type="GO" id="GO:0022625">
    <property type="term" value="C:cytosolic large ribosomal subunit"/>
    <property type="evidence" value="ECO:0007669"/>
    <property type="project" value="TreeGrafter"/>
</dbReference>
<dbReference type="GO" id="GO:0003729">
    <property type="term" value="F:mRNA binding"/>
    <property type="evidence" value="ECO:0007669"/>
    <property type="project" value="UniProtKB-ARBA"/>
</dbReference>
<dbReference type="InterPro" id="IPR000439">
    <property type="entry name" value="Ribosomal_eL15"/>
</dbReference>
<keyword evidence="6" id="KW-1185">Reference proteome</keyword>
<proteinExistence type="inferred from homology"/>
<dbReference type="PANTHER" id="PTHR11847:SF22">
    <property type="entry name" value="LARGE RIBOSOMAL SUBUNIT PROTEIN EL15Y-RELATED"/>
    <property type="match status" value="1"/>
</dbReference>
<dbReference type="InterPro" id="IPR020925">
    <property type="entry name" value="Ribosomal_eL15_CS"/>
</dbReference>
<evidence type="ECO:0000256" key="1">
    <source>
        <dbReference type="ARBA" id="ARBA00006857"/>
    </source>
</evidence>
<accession>A0A9Q0PX19</accession>
<reference evidence="5" key="1">
    <citation type="submission" date="2022-11" db="EMBL/GenBank/DDBJ databases">
        <authorList>
            <person name="Hyden B.L."/>
            <person name="Feng K."/>
            <person name="Yates T."/>
            <person name="Jawdy S."/>
            <person name="Smart L.B."/>
            <person name="Muchero W."/>
        </authorList>
    </citation>
    <scope>NUCLEOTIDE SEQUENCE</scope>
    <source>
        <tissue evidence="5">Shoot tip</tissue>
    </source>
</reference>
<dbReference type="GO" id="GO:0002181">
    <property type="term" value="P:cytoplasmic translation"/>
    <property type="evidence" value="ECO:0007669"/>
    <property type="project" value="TreeGrafter"/>
</dbReference>
<dbReference type="EMBL" id="JAPFFM010000017">
    <property type="protein sequence ID" value="KAJ6695996.1"/>
    <property type="molecule type" value="Genomic_DNA"/>
</dbReference>
<dbReference type="AlphaFoldDB" id="A0A9Q0PX19"/>
<dbReference type="Gene3D" id="3.40.1120.10">
    <property type="entry name" value="Ribosomal protein l15e"/>
    <property type="match status" value="1"/>
</dbReference>
<keyword evidence="2 4" id="KW-0689">Ribosomal protein</keyword>